<gene>
    <name evidence="2" type="ORF">DV515_00013931</name>
</gene>
<sequence length="68" mass="6983">GLAGRRGAGPGGARAVPPRYKKPRCSRNPRAGVAPAIKRPPRAASAVSLPRTGSRLPPRPAPAPQVMV</sequence>
<dbReference type="EMBL" id="QUSF01000104">
    <property type="protein sequence ID" value="RLV92084.1"/>
    <property type="molecule type" value="Genomic_DNA"/>
</dbReference>
<feature type="compositionally biased region" description="Gly residues" evidence="1">
    <location>
        <begin position="1"/>
        <end position="12"/>
    </location>
</feature>
<accession>A0A3L8RZQ5</accession>
<dbReference type="AlphaFoldDB" id="A0A3L8RZQ5"/>
<name>A0A3L8RZQ5_CHLGU</name>
<comment type="caution">
    <text evidence="2">The sequence shown here is derived from an EMBL/GenBank/DDBJ whole genome shotgun (WGS) entry which is preliminary data.</text>
</comment>
<feature type="region of interest" description="Disordered" evidence="1">
    <location>
        <begin position="1"/>
        <end position="68"/>
    </location>
</feature>
<evidence type="ECO:0000313" key="2">
    <source>
        <dbReference type="EMBL" id="RLV92084.1"/>
    </source>
</evidence>
<proteinExistence type="predicted"/>
<feature type="compositionally biased region" description="Pro residues" evidence="1">
    <location>
        <begin position="57"/>
        <end position="68"/>
    </location>
</feature>
<evidence type="ECO:0000313" key="3">
    <source>
        <dbReference type="Proteomes" id="UP000276834"/>
    </source>
</evidence>
<protein>
    <submittedName>
        <fullName evidence="2">Uncharacterized protein</fullName>
    </submittedName>
</protein>
<evidence type="ECO:0000256" key="1">
    <source>
        <dbReference type="SAM" id="MobiDB-lite"/>
    </source>
</evidence>
<dbReference type="Proteomes" id="UP000276834">
    <property type="component" value="Unassembled WGS sequence"/>
</dbReference>
<feature type="non-terminal residue" evidence="2">
    <location>
        <position position="1"/>
    </location>
</feature>
<reference evidence="2 3" key="1">
    <citation type="journal article" date="2018" name="Proc. R. Soc. B">
        <title>A non-coding region near Follistatin controls head colour polymorphism in the Gouldian finch.</title>
        <authorList>
            <person name="Toomey M.B."/>
            <person name="Marques C.I."/>
            <person name="Andrade P."/>
            <person name="Araujo P.M."/>
            <person name="Sabatino S."/>
            <person name="Gazda M.A."/>
            <person name="Afonso S."/>
            <person name="Lopes R.J."/>
            <person name="Corbo J.C."/>
            <person name="Carneiro M."/>
        </authorList>
    </citation>
    <scope>NUCLEOTIDE SEQUENCE [LARGE SCALE GENOMIC DNA]</scope>
    <source>
        <strain evidence="2">Red01</strain>
        <tissue evidence="2">Muscle</tissue>
    </source>
</reference>
<organism evidence="2 3">
    <name type="scientific">Chloebia gouldiae</name>
    <name type="common">Gouldian finch</name>
    <name type="synonym">Erythrura gouldiae</name>
    <dbReference type="NCBI Taxonomy" id="44316"/>
    <lineage>
        <taxon>Eukaryota</taxon>
        <taxon>Metazoa</taxon>
        <taxon>Chordata</taxon>
        <taxon>Craniata</taxon>
        <taxon>Vertebrata</taxon>
        <taxon>Euteleostomi</taxon>
        <taxon>Archelosauria</taxon>
        <taxon>Archosauria</taxon>
        <taxon>Dinosauria</taxon>
        <taxon>Saurischia</taxon>
        <taxon>Theropoda</taxon>
        <taxon>Coelurosauria</taxon>
        <taxon>Aves</taxon>
        <taxon>Neognathae</taxon>
        <taxon>Neoaves</taxon>
        <taxon>Telluraves</taxon>
        <taxon>Australaves</taxon>
        <taxon>Passeriformes</taxon>
        <taxon>Passeroidea</taxon>
        <taxon>Passeridae</taxon>
        <taxon>Chloebia</taxon>
    </lineage>
</organism>
<keyword evidence="3" id="KW-1185">Reference proteome</keyword>